<reference evidence="6" key="1">
    <citation type="submission" date="2022-01" db="EMBL/GenBank/DDBJ databases">
        <authorList>
            <person name="King R."/>
        </authorList>
    </citation>
    <scope>NUCLEOTIDE SEQUENCE</scope>
</reference>
<keyword evidence="7" id="KW-1185">Reference proteome</keyword>
<dbReference type="GO" id="GO:0008270">
    <property type="term" value="F:zinc ion binding"/>
    <property type="evidence" value="ECO:0007669"/>
    <property type="project" value="UniProtKB-KW"/>
</dbReference>
<evidence type="ECO:0000259" key="5">
    <source>
        <dbReference type="Pfam" id="PF21366"/>
    </source>
</evidence>
<name>A0A9N9QLF2_9CUCU</name>
<dbReference type="InterPro" id="IPR049439">
    <property type="entry name" value="TRAFD1-XIAF1_Znf"/>
</dbReference>
<gene>
    <name evidence="6" type="ORF">CEUTPL_LOCUS10686</name>
</gene>
<feature type="region of interest" description="Disordered" evidence="4">
    <location>
        <begin position="333"/>
        <end position="360"/>
    </location>
</feature>
<keyword evidence="1" id="KW-0479">Metal-binding</keyword>
<dbReference type="InterPro" id="IPR013083">
    <property type="entry name" value="Znf_RING/FYVE/PHD"/>
</dbReference>
<sequence>MDNNVEKEMCNNCKKEIPQPNYVMHTMHCARNITLCKVCNEPIPKMEYESHREKCRKPVMKKPTPPPTTIENSSYFQQRKAVEDKKAAIRRETYLKKHEHLVDNGFTLNETIRNGYGKTSSKYSSNSSSSGSISSSSSNSRVSSVADNSSSKKITNQSSGAVKKPALIPRLDGGSGIKSKGSDGLLPCKFCDLELPKLELEEHENYCGSRTDKCLDCGELVMFKNKQVHLDSNHGFVKLTDEPGPKASWDSTTHRTPDLSGRASPIRRRVERLRLGDVDYDPMPYLPAAYQPGGGLKKNKEGESYKEISRRLDCKTEYIRNLLHDSASITIPLRSSGSAPRNHFNHNKGPAPQPPRYRRNPPTELIIPCEFCDTPIPHEDLIEHETGCRPDLARYNPRRNKVPLPDEDDYTPVYEAPRMRTPPRADSPDSEELPCEFCSHMVPASQLWRHQLSCTAAA</sequence>
<feature type="domain" description="TRAFD1/XAF1 zinc finger" evidence="5">
    <location>
        <begin position="192"/>
        <end position="229"/>
    </location>
</feature>
<dbReference type="GO" id="GO:0005739">
    <property type="term" value="C:mitochondrion"/>
    <property type="evidence" value="ECO:0007669"/>
    <property type="project" value="TreeGrafter"/>
</dbReference>
<evidence type="ECO:0000256" key="1">
    <source>
        <dbReference type="ARBA" id="ARBA00022723"/>
    </source>
</evidence>
<dbReference type="OrthoDB" id="193703at2759"/>
<organism evidence="6 7">
    <name type="scientific">Ceutorhynchus assimilis</name>
    <name type="common">cabbage seed weevil</name>
    <dbReference type="NCBI Taxonomy" id="467358"/>
    <lineage>
        <taxon>Eukaryota</taxon>
        <taxon>Metazoa</taxon>
        <taxon>Ecdysozoa</taxon>
        <taxon>Arthropoda</taxon>
        <taxon>Hexapoda</taxon>
        <taxon>Insecta</taxon>
        <taxon>Pterygota</taxon>
        <taxon>Neoptera</taxon>
        <taxon>Endopterygota</taxon>
        <taxon>Coleoptera</taxon>
        <taxon>Polyphaga</taxon>
        <taxon>Cucujiformia</taxon>
        <taxon>Curculionidae</taxon>
        <taxon>Ceutorhynchinae</taxon>
        <taxon>Ceutorhynchus</taxon>
    </lineage>
</organism>
<evidence type="ECO:0000256" key="3">
    <source>
        <dbReference type="ARBA" id="ARBA00022833"/>
    </source>
</evidence>
<dbReference type="Proteomes" id="UP001152799">
    <property type="component" value="Chromosome 6"/>
</dbReference>
<feature type="region of interest" description="Disordered" evidence="4">
    <location>
        <begin position="390"/>
        <end position="428"/>
    </location>
</feature>
<feature type="compositionally biased region" description="Low complexity" evidence="4">
    <location>
        <begin position="120"/>
        <end position="151"/>
    </location>
</feature>
<keyword evidence="3" id="KW-0862">Zinc</keyword>
<keyword evidence="2" id="KW-0863">Zinc-finger</keyword>
<feature type="region of interest" description="Disordered" evidence="4">
    <location>
        <begin position="117"/>
        <end position="175"/>
    </location>
</feature>
<evidence type="ECO:0000256" key="4">
    <source>
        <dbReference type="SAM" id="MobiDB-lite"/>
    </source>
</evidence>
<proteinExistence type="predicted"/>
<dbReference type="PANTHER" id="PTHR16295:SF10">
    <property type="entry name" value="EXPRESSED PROTEIN"/>
    <property type="match status" value="1"/>
</dbReference>
<dbReference type="EMBL" id="OU892282">
    <property type="protein sequence ID" value="CAG9770231.1"/>
    <property type="molecule type" value="Genomic_DNA"/>
</dbReference>
<evidence type="ECO:0000313" key="7">
    <source>
        <dbReference type="Proteomes" id="UP001152799"/>
    </source>
</evidence>
<dbReference type="Gene3D" id="3.30.40.10">
    <property type="entry name" value="Zinc/RING finger domain, C3HC4 (zinc finger)"/>
    <property type="match status" value="1"/>
</dbReference>
<accession>A0A9N9QLF2</accession>
<dbReference type="PANTHER" id="PTHR16295">
    <property type="entry name" value="TRAF-TYPE ZINC FINGER PROTEIN-RELATED"/>
    <property type="match status" value="1"/>
</dbReference>
<dbReference type="Pfam" id="PF21366">
    <property type="entry name" value="TRAFD1-XIAF1_ZnF"/>
    <property type="match status" value="1"/>
</dbReference>
<dbReference type="AlphaFoldDB" id="A0A9N9QLF2"/>
<dbReference type="InterPro" id="IPR051986">
    <property type="entry name" value="Innate_Immune_Apopt_Reg"/>
</dbReference>
<evidence type="ECO:0000256" key="2">
    <source>
        <dbReference type="ARBA" id="ARBA00022771"/>
    </source>
</evidence>
<evidence type="ECO:0000313" key="6">
    <source>
        <dbReference type="EMBL" id="CAG9770231.1"/>
    </source>
</evidence>
<protein>
    <recommendedName>
        <fullName evidence="5">TRAFD1/XAF1 zinc finger domain-containing protein</fullName>
    </recommendedName>
</protein>